<feature type="transmembrane region" description="Helical" evidence="2">
    <location>
        <begin position="36"/>
        <end position="56"/>
    </location>
</feature>
<feature type="transmembrane region" description="Helical" evidence="2">
    <location>
        <begin position="231"/>
        <end position="254"/>
    </location>
</feature>
<proteinExistence type="predicted"/>
<keyword evidence="4" id="KW-1185">Reference proteome</keyword>
<sequence>MRRNGDPNPFRFLTPKLGTGQPVDWLPPVAVHNLKLAVMGLSTAVPLTAFAVGLTMTFLDPPFTVRSWPTLGILVAGGVAIVVRHGWTFRRFVRSNRPPAEQVLPGVRWLGPILMAVPVVAIDTVYAEADFDPAAGFAAVAVVLVVGRLASETRRDAPPTGADSFELSMPTGRPNERFRPDPQAVRIAGGIDGLLPRIEWELLNVVSRLAALFLVVVVGFVVASVGGPTAAVVASVVALVVVVISFVLVGIAHFELAFGAMEYRLYDDELVAYDARLDAVQWRVPLDAIRNVSVQRGLWTGAPGRDAATVTLDRTDLAIEQSPYGFYRQTLAYVETPERVADRLRQVTTQS</sequence>
<feature type="transmembrane region" description="Helical" evidence="2">
    <location>
        <begin position="205"/>
        <end position="225"/>
    </location>
</feature>
<accession>A0ABD5PY38</accession>
<keyword evidence="2" id="KW-0812">Transmembrane</keyword>
<evidence type="ECO:0000313" key="4">
    <source>
        <dbReference type="Proteomes" id="UP001595945"/>
    </source>
</evidence>
<protein>
    <recommendedName>
        <fullName evidence="5">PH domain-containing protein</fullName>
    </recommendedName>
</protein>
<gene>
    <name evidence="3" type="ORF">ACFO9K_02715</name>
</gene>
<dbReference type="EMBL" id="JBHSHT010000001">
    <property type="protein sequence ID" value="MFC4823169.1"/>
    <property type="molecule type" value="Genomic_DNA"/>
</dbReference>
<reference evidence="3 4" key="1">
    <citation type="journal article" date="2019" name="Int. J. Syst. Evol. Microbiol.">
        <title>The Global Catalogue of Microorganisms (GCM) 10K type strain sequencing project: providing services to taxonomists for standard genome sequencing and annotation.</title>
        <authorList>
            <consortium name="The Broad Institute Genomics Platform"/>
            <consortium name="The Broad Institute Genome Sequencing Center for Infectious Disease"/>
            <person name="Wu L."/>
            <person name="Ma J."/>
        </authorList>
    </citation>
    <scope>NUCLEOTIDE SEQUENCE [LARGE SCALE GENOMIC DNA]</scope>
    <source>
        <strain evidence="3 4">XZYJ18</strain>
    </source>
</reference>
<feature type="region of interest" description="Disordered" evidence="1">
    <location>
        <begin position="154"/>
        <end position="173"/>
    </location>
</feature>
<evidence type="ECO:0000256" key="1">
    <source>
        <dbReference type="SAM" id="MobiDB-lite"/>
    </source>
</evidence>
<evidence type="ECO:0008006" key="5">
    <source>
        <dbReference type="Google" id="ProtNLM"/>
    </source>
</evidence>
<comment type="caution">
    <text evidence="3">The sequence shown here is derived from an EMBL/GenBank/DDBJ whole genome shotgun (WGS) entry which is preliminary data.</text>
</comment>
<organism evidence="3 4">
    <name type="scientific">Halorussus aquaticus</name>
    <dbReference type="NCBI Taxonomy" id="2953748"/>
    <lineage>
        <taxon>Archaea</taxon>
        <taxon>Methanobacteriati</taxon>
        <taxon>Methanobacteriota</taxon>
        <taxon>Stenosarchaea group</taxon>
        <taxon>Halobacteria</taxon>
        <taxon>Halobacteriales</taxon>
        <taxon>Haladaptataceae</taxon>
        <taxon>Halorussus</taxon>
    </lineage>
</organism>
<dbReference type="RefSeq" id="WP_379793551.1">
    <property type="nucleotide sequence ID" value="NZ_JBHSFC010000001.1"/>
</dbReference>
<feature type="transmembrane region" description="Helical" evidence="2">
    <location>
        <begin position="68"/>
        <end position="87"/>
    </location>
</feature>
<dbReference type="AlphaFoldDB" id="A0ABD5PY38"/>
<name>A0ABD5PY38_9EURY</name>
<dbReference type="Proteomes" id="UP001595945">
    <property type="component" value="Unassembled WGS sequence"/>
</dbReference>
<evidence type="ECO:0000256" key="2">
    <source>
        <dbReference type="SAM" id="Phobius"/>
    </source>
</evidence>
<evidence type="ECO:0000313" key="3">
    <source>
        <dbReference type="EMBL" id="MFC4823169.1"/>
    </source>
</evidence>
<keyword evidence="2" id="KW-1133">Transmembrane helix</keyword>
<keyword evidence="2" id="KW-0472">Membrane</keyword>